<organism evidence="4 5">
    <name type="scientific">Trichoglossum hirsutum</name>
    <dbReference type="NCBI Taxonomy" id="265104"/>
    <lineage>
        <taxon>Eukaryota</taxon>
        <taxon>Fungi</taxon>
        <taxon>Dikarya</taxon>
        <taxon>Ascomycota</taxon>
        <taxon>Pezizomycotina</taxon>
        <taxon>Geoglossomycetes</taxon>
        <taxon>Geoglossales</taxon>
        <taxon>Geoglossaceae</taxon>
        <taxon>Trichoglossum</taxon>
    </lineage>
</organism>
<evidence type="ECO:0000259" key="3">
    <source>
        <dbReference type="Pfam" id="PF04082"/>
    </source>
</evidence>
<dbReference type="InterPro" id="IPR007219">
    <property type="entry name" value="XnlR_reg_dom"/>
</dbReference>
<gene>
    <name evidence="4" type="ORF">GP486_007658</name>
</gene>
<dbReference type="CDD" id="cd12148">
    <property type="entry name" value="fungal_TF_MHR"/>
    <property type="match status" value="1"/>
</dbReference>
<dbReference type="GO" id="GO:0003700">
    <property type="term" value="F:DNA-binding transcription factor activity"/>
    <property type="evidence" value="ECO:0007669"/>
    <property type="project" value="InterPro"/>
</dbReference>
<dbReference type="PANTHER" id="PTHR46910:SF1">
    <property type="entry name" value="MISCELLANEOUS ZN(II)2CYS6 TRANSCRIPTION FACTOR (EUROFUNG)-RELATED"/>
    <property type="match status" value="1"/>
</dbReference>
<keyword evidence="5" id="KW-1185">Reference proteome</keyword>
<dbReference type="AlphaFoldDB" id="A0A9P8L6R3"/>
<dbReference type="EMBL" id="JAGHQM010002304">
    <property type="protein sequence ID" value="KAH0550979.1"/>
    <property type="molecule type" value="Genomic_DNA"/>
</dbReference>
<dbReference type="InterPro" id="IPR050987">
    <property type="entry name" value="AtrR-like"/>
</dbReference>
<dbReference type="GO" id="GO:0006351">
    <property type="term" value="P:DNA-templated transcription"/>
    <property type="evidence" value="ECO:0007669"/>
    <property type="project" value="InterPro"/>
</dbReference>
<feature type="domain" description="Xylanolytic transcriptional activator regulatory" evidence="3">
    <location>
        <begin position="150"/>
        <end position="299"/>
    </location>
</feature>
<dbReference type="PANTHER" id="PTHR46910">
    <property type="entry name" value="TRANSCRIPTION FACTOR PDR1"/>
    <property type="match status" value="1"/>
</dbReference>
<evidence type="ECO:0000256" key="2">
    <source>
        <dbReference type="SAM" id="MobiDB-lite"/>
    </source>
</evidence>
<protein>
    <recommendedName>
        <fullName evidence="3">Xylanolytic transcriptional activator regulatory domain-containing protein</fullName>
    </recommendedName>
</protein>
<proteinExistence type="predicted"/>
<accession>A0A9P8L6R3</accession>
<dbReference type="Proteomes" id="UP000750711">
    <property type="component" value="Unassembled WGS sequence"/>
</dbReference>
<dbReference type="GO" id="GO:0008270">
    <property type="term" value="F:zinc ion binding"/>
    <property type="evidence" value="ECO:0007669"/>
    <property type="project" value="InterPro"/>
</dbReference>
<dbReference type="Pfam" id="PF04082">
    <property type="entry name" value="Fungal_trans"/>
    <property type="match status" value="1"/>
</dbReference>
<feature type="non-terminal residue" evidence="4">
    <location>
        <position position="1"/>
    </location>
</feature>
<evidence type="ECO:0000313" key="4">
    <source>
        <dbReference type="EMBL" id="KAH0550979.1"/>
    </source>
</evidence>
<dbReference type="GO" id="GO:0003677">
    <property type="term" value="F:DNA binding"/>
    <property type="evidence" value="ECO:0007669"/>
    <property type="project" value="InterPro"/>
</dbReference>
<keyword evidence="1" id="KW-0539">Nucleus</keyword>
<comment type="caution">
    <text evidence="4">The sequence shown here is derived from an EMBL/GenBank/DDBJ whole genome shotgun (WGS) entry which is preliminary data.</text>
</comment>
<evidence type="ECO:0000313" key="5">
    <source>
        <dbReference type="Proteomes" id="UP000750711"/>
    </source>
</evidence>
<feature type="region of interest" description="Disordered" evidence="2">
    <location>
        <begin position="82"/>
        <end position="135"/>
    </location>
</feature>
<reference evidence="4" key="1">
    <citation type="submission" date="2021-03" db="EMBL/GenBank/DDBJ databases">
        <title>Comparative genomics and phylogenomic investigation of the class Geoglossomycetes provide insights into ecological specialization and systematics.</title>
        <authorList>
            <person name="Melie T."/>
            <person name="Pirro S."/>
            <person name="Miller A.N."/>
            <person name="Quandt A."/>
        </authorList>
    </citation>
    <scope>NUCLEOTIDE SEQUENCE</scope>
    <source>
        <strain evidence="4">CAQ_001_2017</strain>
    </source>
</reference>
<sequence length="299" mass="33758">KREVSVHEGNKQANVIHKVSEREHADIGCVAFQGDVGLTEARQVQDLEKQLAQARQQLGHLRSLVKGGSMEVDLETVLQSLNFPDAGSNSRRRQRPAASQDLSRVRANLRNHSRGIFKPPPPYRRLGSQPSFSPALPDLPPKEVADHLLRQYHSTVHTAMPILHWPNFQHECEAVYKVGSLQGVPPVWGSLLFSVLAVGVIYSADPSIDRPRDGQKYIEISRTLTNLWSDEFTIDHARSALLTSIFFTEMNLKSAAWVWLGSSINISHDIGLHCETGPWPVVEGEMRRRVWWGIYVWDR</sequence>
<name>A0A9P8L6R3_9PEZI</name>
<evidence type="ECO:0000256" key="1">
    <source>
        <dbReference type="ARBA" id="ARBA00023242"/>
    </source>
</evidence>